<dbReference type="EMBL" id="MH046811">
    <property type="protein sequence ID" value="UFX99723.1"/>
    <property type="molecule type" value="Genomic_DNA"/>
</dbReference>
<evidence type="ECO:0000313" key="1">
    <source>
        <dbReference type="EMBL" id="UFX99723.1"/>
    </source>
</evidence>
<proteinExistence type="predicted"/>
<reference evidence="1" key="1">
    <citation type="submission" date="2018-03" db="EMBL/GenBank/DDBJ databases">
        <title>Draft genome sequences of Megaviruse, new member of the family Mimiviridae isolated from water in Shanghai, China.</title>
        <authorList>
            <person name="Xia Y."/>
        </authorList>
    </citation>
    <scope>NUCLEOTIDE SEQUENCE</scope>
    <source>
        <strain evidence="1">SH</strain>
    </source>
</reference>
<organism evidence="1">
    <name type="scientific">Megavirus baoshan</name>
    <dbReference type="NCBI Taxonomy" id="2496520"/>
    <lineage>
        <taxon>Viruses</taxon>
        <taxon>Varidnaviria</taxon>
        <taxon>Bamfordvirae</taxon>
        <taxon>Nucleocytoviricota</taxon>
        <taxon>Megaviricetes</taxon>
        <taxon>Imitervirales</taxon>
        <taxon>Mimiviridae</taxon>
        <taxon>Megamimivirinae</taxon>
        <taxon>Megavirus</taxon>
        <taxon>Megavirus baoshanense</taxon>
    </lineage>
</organism>
<gene>
    <name evidence="1" type="ORF">Mb0061</name>
</gene>
<sequence length="109" mass="13093">MNEPTKETRFEYILSDKNSLKDKINKLKKRVFDDNIKEFKEIYGTNSICPYINCDTYYDPNFKKYTRIVKNFSLMDDTFLIEEHTSYTFAYSISIVDLDKDNTLILYDH</sequence>
<protein>
    <submittedName>
        <fullName evidence="1">Uncharacterized protein</fullName>
    </submittedName>
</protein>
<name>A0A8K1T0T1_9VIRU</name>
<accession>A0A8K1T0T1</accession>